<dbReference type="PANTHER" id="PTHR10133:SF27">
    <property type="entry name" value="DNA POLYMERASE NU"/>
    <property type="match status" value="1"/>
</dbReference>
<dbReference type="NCBIfam" id="TIGR00593">
    <property type="entry name" value="pola"/>
    <property type="match status" value="1"/>
</dbReference>
<dbReference type="EC" id="2.7.7.7" evidence="3 16"/>
<dbReference type="InterPro" id="IPR002421">
    <property type="entry name" value="5-3_exonuclease"/>
</dbReference>
<dbReference type="NCBIfam" id="NF004397">
    <property type="entry name" value="PRK05755.1"/>
    <property type="match status" value="1"/>
</dbReference>
<dbReference type="InterPro" id="IPR043502">
    <property type="entry name" value="DNA/RNA_pol_sf"/>
</dbReference>
<dbReference type="FunFam" id="3.40.50.1010:FF:000001">
    <property type="entry name" value="DNA polymerase I"/>
    <property type="match status" value="1"/>
</dbReference>
<keyword evidence="6 17" id="KW-0548">Nucleotidyltransferase</keyword>
<dbReference type="PANTHER" id="PTHR10133">
    <property type="entry name" value="DNA POLYMERASE I"/>
    <property type="match status" value="1"/>
</dbReference>
<comment type="function">
    <text evidence="17">In addition to polymerase activity, this DNA polymerase exhibits 3'-5' and 5'-3' exonuclease activity.</text>
</comment>
<dbReference type="InterPro" id="IPR002298">
    <property type="entry name" value="DNA_polymerase_A"/>
</dbReference>
<dbReference type="GO" id="GO:0006261">
    <property type="term" value="P:DNA-templated DNA replication"/>
    <property type="evidence" value="ECO:0007669"/>
    <property type="project" value="UniProtKB-UniRule"/>
</dbReference>
<evidence type="ECO:0000256" key="8">
    <source>
        <dbReference type="ARBA" id="ARBA00022722"/>
    </source>
</evidence>
<dbReference type="Gene3D" id="1.20.1060.10">
    <property type="entry name" value="Taq DNA Polymerase, Chain T, domain 4"/>
    <property type="match status" value="1"/>
</dbReference>
<dbReference type="Gene3D" id="3.30.70.370">
    <property type="match status" value="1"/>
</dbReference>
<evidence type="ECO:0000259" key="19">
    <source>
        <dbReference type="SMART" id="SM00475"/>
    </source>
</evidence>
<dbReference type="Pfam" id="PF01612">
    <property type="entry name" value="DNA_pol_A_exo1"/>
    <property type="match status" value="1"/>
</dbReference>
<dbReference type="STRING" id="204773.HEAR0269"/>
<dbReference type="FunFam" id="1.10.150.20:FF:000003">
    <property type="entry name" value="DNA polymerase I"/>
    <property type="match status" value="1"/>
</dbReference>
<dbReference type="FunFam" id="1.10.150.20:FF:000002">
    <property type="entry name" value="DNA polymerase I"/>
    <property type="match status" value="1"/>
</dbReference>
<dbReference type="eggNOG" id="COG0749">
    <property type="taxonomic scope" value="Bacteria"/>
</dbReference>
<evidence type="ECO:0000256" key="16">
    <source>
        <dbReference type="NCBIfam" id="TIGR00593"/>
    </source>
</evidence>
<dbReference type="InterPro" id="IPR029060">
    <property type="entry name" value="PIN-like_dom_sf"/>
</dbReference>
<dbReference type="KEGG" id="har:HEAR0269"/>
<evidence type="ECO:0000256" key="4">
    <source>
        <dbReference type="ARBA" id="ARBA00020311"/>
    </source>
</evidence>
<dbReference type="EMBL" id="CU207211">
    <property type="protein sequence ID" value="CAL60497.2"/>
    <property type="molecule type" value="Genomic_DNA"/>
</dbReference>
<dbReference type="SMART" id="SM00475">
    <property type="entry name" value="53EXOc"/>
    <property type="match status" value="1"/>
</dbReference>
<keyword evidence="12 17" id="KW-0239">DNA-directed DNA polymerase</keyword>
<evidence type="ECO:0000256" key="3">
    <source>
        <dbReference type="ARBA" id="ARBA00012417"/>
    </source>
</evidence>
<dbReference type="InterPro" id="IPR036279">
    <property type="entry name" value="5-3_exonuclease_C_sf"/>
</dbReference>
<dbReference type="SUPFAM" id="SSF88723">
    <property type="entry name" value="PIN domain-like"/>
    <property type="match status" value="1"/>
</dbReference>
<comment type="similarity">
    <text evidence="1 17">Belongs to the DNA polymerase type-A family.</text>
</comment>
<comment type="catalytic activity">
    <reaction evidence="15 17">
        <text>DNA(n) + a 2'-deoxyribonucleoside 5'-triphosphate = DNA(n+1) + diphosphate</text>
        <dbReference type="Rhea" id="RHEA:22508"/>
        <dbReference type="Rhea" id="RHEA-COMP:17339"/>
        <dbReference type="Rhea" id="RHEA-COMP:17340"/>
        <dbReference type="ChEBI" id="CHEBI:33019"/>
        <dbReference type="ChEBI" id="CHEBI:61560"/>
        <dbReference type="ChEBI" id="CHEBI:173112"/>
        <dbReference type="EC" id="2.7.7.7"/>
    </reaction>
</comment>
<dbReference type="CDD" id="cd09859">
    <property type="entry name" value="PIN_53EXO"/>
    <property type="match status" value="1"/>
</dbReference>
<dbReference type="InterPro" id="IPR002562">
    <property type="entry name" value="3'-5'_exonuclease_dom"/>
</dbReference>
<dbReference type="SUPFAM" id="SSF47807">
    <property type="entry name" value="5' to 3' exonuclease, C-terminal subdomain"/>
    <property type="match status" value="1"/>
</dbReference>
<keyword evidence="14 17" id="KW-0234">DNA repair</keyword>
<evidence type="ECO:0000256" key="15">
    <source>
        <dbReference type="ARBA" id="ARBA00049244"/>
    </source>
</evidence>
<evidence type="ECO:0000256" key="5">
    <source>
        <dbReference type="ARBA" id="ARBA00022679"/>
    </source>
</evidence>
<evidence type="ECO:0000256" key="2">
    <source>
        <dbReference type="ARBA" id="ARBA00011541"/>
    </source>
</evidence>
<evidence type="ECO:0000259" key="20">
    <source>
        <dbReference type="SMART" id="SM00482"/>
    </source>
</evidence>
<dbReference type="GO" id="GO:0008409">
    <property type="term" value="F:5'-3' exonuclease activity"/>
    <property type="evidence" value="ECO:0007669"/>
    <property type="project" value="UniProtKB-UniRule"/>
</dbReference>
<keyword evidence="9 17" id="KW-0227">DNA damage</keyword>
<dbReference type="GO" id="GO:0003887">
    <property type="term" value="F:DNA-directed DNA polymerase activity"/>
    <property type="evidence" value="ECO:0007669"/>
    <property type="project" value="UniProtKB-UniRule"/>
</dbReference>
<reference evidence="21 22" key="1">
    <citation type="journal article" date="2007" name="PLoS Genet.">
        <title>A tale of two oxidation states: bacterial colonization of arsenic-rich environments.</title>
        <authorList>
            <person name="Muller D."/>
            <person name="Medigue C."/>
            <person name="Koechler S."/>
            <person name="Barbe V."/>
            <person name="Barakat M."/>
            <person name="Talla E."/>
            <person name="Bonnefoy V."/>
            <person name="Krin E."/>
            <person name="Arsene-Ploetze F."/>
            <person name="Carapito C."/>
            <person name="Chandler M."/>
            <person name="Cournoyer B."/>
            <person name="Cruveiller S."/>
            <person name="Dossat C."/>
            <person name="Duval S."/>
            <person name="Heymann M."/>
            <person name="Leize E."/>
            <person name="Lieutaud A."/>
            <person name="Lievremont D."/>
            <person name="Makita Y."/>
            <person name="Mangenot S."/>
            <person name="Nitschke W."/>
            <person name="Ortet P."/>
            <person name="Perdrial N."/>
            <person name="Schoepp B."/>
            <person name="Siguier N."/>
            <person name="Simeonova D.D."/>
            <person name="Rouy Z."/>
            <person name="Segurens B."/>
            <person name="Turlin E."/>
            <person name="Vallenet D."/>
            <person name="Van Dorsselaer A."/>
            <person name="Weiss S."/>
            <person name="Weissenbach J."/>
            <person name="Lett M.C."/>
            <person name="Danchin A."/>
            <person name="Bertin P.N."/>
        </authorList>
    </citation>
    <scope>NUCLEOTIDE SEQUENCE [LARGE SCALE GENOMIC DNA]</scope>
    <source>
        <strain evidence="22">ULPAs1</strain>
    </source>
</reference>
<evidence type="ECO:0000256" key="14">
    <source>
        <dbReference type="ARBA" id="ARBA00023204"/>
    </source>
</evidence>
<dbReference type="InterPro" id="IPR036397">
    <property type="entry name" value="RNaseH_sf"/>
</dbReference>
<keyword evidence="8" id="KW-0540">Nuclease</keyword>
<dbReference type="FunFam" id="3.30.420.10:FF:000026">
    <property type="entry name" value="DNA polymerase I"/>
    <property type="match status" value="1"/>
</dbReference>
<evidence type="ECO:0000256" key="6">
    <source>
        <dbReference type="ARBA" id="ARBA00022695"/>
    </source>
</evidence>
<evidence type="ECO:0000256" key="1">
    <source>
        <dbReference type="ARBA" id="ARBA00007705"/>
    </source>
</evidence>
<dbReference type="InterPro" id="IPR018320">
    <property type="entry name" value="DNA_polymerase_1"/>
</dbReference>
<evidence type="ECO:0000313" key="21">
    <source>
        <dbReference type="EMBL" id="CAL60497.2"/>
    </source>
</evidence>
<evidence type="ECO:0000256" key="12">
    <source>
        <dbReference type="ARBA" id="ARBA00022932"/>
    </source>
</evidence>
<evidence type="ECO:0000256" key="10">
    <source>
        <dbReference type="ARBA" id="ARBA00022801"/>
    </source>
</evidence>
<dbReference type="Pfam" id="PF01367">
    <property type="entry name" value="5_3_exonuc"/>
    <property type="match status" value="1"/>
</dbReference>
<evidence type="ECO:0000256" key="17">
    <source>
        <dbReference type="RuleBase" id="RU004460"/>
    </source>
</evidence>
<organism evidence="21 22">
    <name type="scientific">Herminiimonas arsenicoxydans</name>
    <dbReference type="NCBI Taxonomy" id="204773"/>
    <lineage>
        <taxon>Bacteria</taxon>
        <taxon>Pseudomonadati</taxon>
        <taxon>Pseudomonadota</taxon>
        <taxon>Betaproteobacteria</taxon>
        <taxon>Burkholderiales</taxon>
        <taxon>Oxalobacteraceae</taxon>
        <taxon>Herminiimonas</taxon>
    </lineage>
</organism>
<keyword evidence="7 17" id="KW-0235">DNA replication</keyword>
<dbReference type="Pfam" id="PF00476">
    <property type="entry name" value="DNA_pol_A"/>
    <property type="match status" value="1"/>
</dbReference>
<dbReference type="SUPFAM" id="SSF53098">
    <property type="entry name" value="Ribonuclease H-like"/>
    <property type="match status" value="1"/>
</dbReference>
<dbReference type="HOGENOM" id="CLU_004675_0_0_4"/>
<dbReference type="InterPro" id="IPR012337">
    <property type="entry name" value="RNaseH-like_sf"/>
</dbReference>
<keyword evidence="13 17" id="KW-0238">DNA-binding</keyword>
<feature type="domain" description="3'-5' exonuclease" evidence="18">
    <location>
        <begin position="320"/>
        <end position="506"/>
    </location>
</feature>
<dbReference type="SMART" id="SM00279">
    <property type="entry name" value="HhH2"/>
    <property type="match status" value="1"/>
</dbReference>
<feature type="domain" description="DNA-directed DNA polymerase family A palm" evidence="20">
    <location>
        <begin position="675"/>
        <end position="881"/>
    </location>
</feature>
<feature type="domain" description="5'-3' exonuclease" evidence="19">
    <location>
        <begin position="8"/>
        <end position="264"/>
    </location>
</feature>
<comment type="subunit">
    <text evidence="2">Single-chain monomer with multiple functions.</text>
</comment>
<dbReference type="CDD" id="cd09898">
    <property type="entry name" value="H3TH_53EXO"/>
    <property type="match status" value="1"/>
</dbReference>
<dbReference type="InterPro" id="IPR020046">
    <property type="entry name" value="5-3_exonucl_a-hlix_arch_N"/>
</dbReference>
<dbReference type="SMART" id="SM00474">
    <property type="entry name" value="35EXOc"/>
    <property type="match status" value="1"/>
</dbReference>
<keyword evidence="10 17" id="KW-0378">Hydrolase</keyword>
<evidence type="ECO:0000259" key="18">
    <source>
        <dbReference type="SMART" id="SM00474"/>
    </source>
</evidence>
<dbReference type="PRINTS" id="PR00868">
    <property type="entry name" value="DNAPOLI"/>
</dbReference>
<keyword evidence="5 17" id="KW-0808">Transferase</keyword>
<dbReference type="CDD" id="cd06139">
    <property type="entry name" value="DNA_polA_I_Ecoli_like_exo"/>
    <property type="match status" value="1"/>
</dbReference>
<dbReference type="Pfam" id="PF02739">
    <property type="entry name" value="5_3_exonuc_N"/>
    <property type="match status" value="1"/>
</dbReference>
<dbReference type="InterPro" id="IPR001098">
    <property type="entry name" value="DNA-dir_DNA_pol_A_palm_dom"/>
</dbReference>
<protein>
    <recommendedName>
        <fullName evidence="4 16">DNA polymerase I</fullName>
        <ecNumber evidence="3 16">2.7.7.7</ecNumber>
    </recommendedName>
</protein>
<name>A4G1W0_HERAR</name>
<dbReference type="GO" id="GO:0008408">
    <property type="term" value="F:3'-5' exonuclease activity"/>
    <property type="evidence" value="ECO:0007669"/>
    <property type="project" value="UniProtKB-UniRule"/>
</dbReference>
<dbReference type="CDD" id="cd08637">
    <property type="entry name" value="DNA_pol_A_pol_I_C"/>
    <property type="match status" value="1"/>
</dbReference>
<keyword evidence="11 17" id="KW-0269">Exonuclease</keyword>
<dbReference type="Gene3D" id="3.30.420.10">
    <property type="entry name" value="Ribonuclease H-like superfamily/Ribonuclease H"/>
    <property type="match status" value="1"/>
</dbReference>
<accession>A4G1W0</accession>
<dbReference type="SUPFAM" id="SSF56672">
    <property type="entry name" value="DNA/RNA polymerases"/>
    <property type="match status" value="1"/>
</dbReference>
<gene>
    <name evidence="17 21" type="primary">polA</name>
    <name evidence="21" type="ordered locus">HEAR0269</name>
</gene>
<evidence type="ECO:0000256" key="7">
    <source>
        <dbReference type="ARBA" id="ARBA00022705"/>
    </source>
</evidence>
<evidence type="ECO:0000256" key="13">
    <source>
        <dbReference type="ARBA" id="ARBA00023125"/>
    </source>
</evidence>
<dbReference type="AlphaFoldDB" id="A4G1W0"/>
<dbReference type="PROSITE" id="PS00447">
    <property type="entry name" value="DNA_POLYMERASE_A"/>
    <property type="match status" value="1"/>
</dbReference>
<dbReference type="Gene3D" id="1.10.150.20">
    <property type="entry name" value="5' to 3' exonuclease, C-terminal subdomain"/>
    <property type="match status" value="2"/>
</dbReference>
<evidence type="ECO:0000313" key="22">
    <source>
        <dbReference type="Proteomes" id="UP000006697"/>
    </source>
</evidence>
<sequence>MNYRIPMNKTLLLVDGSSYLYRAFHAMPDLRGPEGAPTGAIYGMINMLRRLRKDYPDAEYMACVFDAKGKTFRDDLYAEYKAQRASMPDDLVRQIEPIHEAVRAMGWPILMVDGIEADDVIATLAVAAVGHGINTVISTGDKDLAQLVNEHVTLVNTMSGEILDRDGVLAKFGVPPERIVDYLTLVGDTVDNVPGVEKVGPKTAVKWLTQYGTLDGIVAHAAEIKGVVGENLRRALDWLPQAKVLITVKTDCDLSAHMTEIPESLTQKTEDIEAMVAFFKRNGFKSWLRELTEKTEMPASATAPQGALFGEDTPEVEKHYETVWTEANLDRWLQKINAAELTAIDTETTSLEPMQAQLVGISLCCEPGVAAYIPVAHRYQDVPLQLSRASVLEKLRSWLEDDSKPKVGQNLKYDSHIFANHGVTLRGIVHDTLLQSYVFESHRSHDMDSLALRHLNRKTMTFQDVCGKGASQLCFDQVDIARATEYAAEDADITLQLHQRMFPHVAEDAGLSFVYEKIELPTAVVLQKVERNGVLIDPGLLATQSHELGKRMLEIEQQAYELAGQPFNLGSPKQIGEIFFEKMKLPVVKKTPSGSPSTDEEVLQKLAEDYPLPKLLLEYRGLSKLKSTYTDKLPKMIDPATGRVHTNYAQAVAVTGRLSSNDPNLQNIPIRNAEGRRIREAFIAPPGSVIVSADYSQIELRIMAHISEDENMLRAFAEGEDIHRATAAEIFGVARGDVSSEQRRYAKVINFGLIYGMSAFGLAGNLGIERAAAQSYIEKYFYRFSGVKRYMDDTRLEAKARGYVQTVFGRRLWLPEINSPNGPRRQGAERAAINAPMQGTAADLIKLAMIAVQDWLEAEKLQTKMIMQVHDELVLEVPETELALVRVKLPELMRNVAQLKVPLIAEVGVGKNWDEAH</sequence>
<dbReference type="GO" id="GO:0006302">
    <property type="term" value="P:double-strand break repair"/>
    <property type="evidence" value="ECO:0007669"/>
    <property type="project" value="TreeGrafter"/>
</dbReference>
<dbReference type="Proteomes" id="UP000006697">
    <property type="component" value="Chromosome"/>
</dbReference>
<evidence type="ECO:0000256" key="9">
    <source>
        <dbReference type="ARBA" id="ARBA00022763"/>
    </source>
</evidence>
<dbReference type="InterPro" id="IPR008918">
    <property type="entry name" value="HhH2"/>
</dbReference>
<keyword evidence="22" id="KW-1185">Reference proteome</keyword>
<dbReference type="InterPro" id="IPR020045">
    <property type="entry name" value="DNA_polI_H3TH"/>
</dbReference>
<dbReference type="FunFam" id="1.20.1060.10:FF:000001">
    <property type="entry name" value="DNA polymerase I"/>
    <property type="match status" value="1"/>
</dbReference>
<proteinExistence type="inferred from homology"/>
<dbReference type="Gene3D" id="3.40.50.1010">
    <property type="entry name" value="5'-nuclease"/>
    <property type="match status" value="1"/>
</dbReference>
<dbReference type="InterPro" id="IPR019760">
    <property type="entry name" value="DNA-dir_DNA_pol_A_CS"/>
</dbReference>
<dbReference type="eggNOG" id="COG0258">
    <property type="taxonomic scope" value="Bacteria"/>
</dbReference>
<dbReference type="GO" id="GO:0003677">
    <property type="term" value="F:DNA binding"/>
    <property type="evidence" value="ECO:0007669"/>
    <property type="project" value="UniProtKB-UniRule"/>
</dbReference>
<dbReference type="SMART" id="SM00482">
    <property type="entry name" value="POLAc"/>
    <property type="match status" value="1"/>
</dbReference>
<evidence type="ECO:0000256" key="11">
    <source>
        <dbReference type="ARBA" id="ARBA00022839"/>
    </source>
</evidence>